<proteinExistence type="predicted"/>
<evidence type="ECO:0008006" key="4">
    <source>
        <dbReference type="Google" id="ProtNLM"/>
    </source>
</evidence>
<gene>
    <name evidence="2" type="ORF">E6K81_16445</name>
</gene>
<organism evidence="2 3">
    <name type="scientific">Eiseniibacteriota bacterium</name>
    <dbReference type="NCBI Taxonomy" id="2212470"/>
    <lineage>
        <taxon>Bacteria</taxon>
        <taxon>Candidatus Eiseniibacteriota</taxon>
    </lineage>
</organism>
<dbReference type="Proteomes" id="UP000319771">
    <property type="component" value="Unassembled WGS sequence"/>
</dbReference>
<dbReference type="EMBL" id="VBPB01000380">
    <property type="protein sequence ID" value="TMQ68676.1"/>
    <property type="molecule type" value="Genomic_DNA"/>
</dbReference>
<protein>
    <recommendedName>
        <fullName evidence="4">Terminase large subunit gp17-like C-terminal domain-containing protein</fullName>
    </recommendedName>
</protein>
<evidence type="ECO:0000256" key="1">
    <source>
        <dbReference type="SAM" id="MobiDB-lite"/>
    </source>
</evidence>
<dbReference type="AlphaFoldDB" id="A0A538TYE8"/>
<evidence type="ECO:0000313" key="2">
    <source>
        <dbReference type="EMBL" id="TMQ68676.1"/>
    </source>
</evidence>
<feature type="region of interest" description="Disordered" evidence="1">
    <location>
        <begin position="330"/>
        <end position="352"/>
    </location>
</feature>
<sequence>MLAAVNARPPAHAEQHVVAMAQTETNARRVLFAMAQSITEAELALKRRLIEEPKRGEIAFDTGTRLITTPCVPSSLRGYASPLICLDELGYYGPEESVEAVRAARPCLATVPGSRLVIISSPGPAIGALYDMCEKPGADTLVWRASAPDMNPSLPRDYLERMRVDDPLGYRAEVLAEFVSGVSTLLDPAAIERCARDGGELPPHPGTHYRAFADMSGGRHDAATFAVGHLGADGDAVVDVLRRVEPPFSPADAVDEFVAVARDYCVSKVIGDAYGAALNADLWTERGVRYEPCRFNRSQLYLSLVGPVNQGRVRVPRDATLLRELRQLQRRKTRAGRESVDHRTRAVTTRRTRSRASCFSCSSGGRTRSRRGRSG</sequence>
<dbReference type="InterPro" id="IPR027417">
    <property type="entry name" value="P-loop_NTPase"/>
</dbReference>
<dbReference type="Gene3D" id="3.40.50.300">
    <property type="entry name" value="P-loop containing nucleotide triphosphate hydrolases"/>
    <property type="match status" value="1"/>
</dbReference>
<comment type="caution">
    <text evidence="2">The sequence shown here is derived from an EMBL/GenBank/DDBJ whole genome shotgun (WGS) entry which is preliminary data.</text>
</comment>
<feature type="compositionally biased region" description="Basic and acidic residues" evidence="1">
    <location>
        <begin position="335"/>
        <end position="344"/>
    </location>
</feature>
<dbReference type="Gene3D" id="3.30.420.240">
    <property type="match status" value="1"/>
</dbReference>
<evidence type="ECO:0000313" key="3">
    <source>
        <dbReference type="Proteomes" id="UP000319771"/>
    </source>
</evidence>
<accession>A0A538TYE8</accession>
<name>A0A538TYE8_UNCEI</name>
<reference evidence="2 3" key="1">
    <citation type="journal article" date="2019" name="Nat. Microbiol.">
        <title>Mediterranean grassland soil C-N compound turnover is dependent on rainfall and depth, and is mediated by genomically divergent microorganisms.</title>
        <authorList>
            <person name="Diamond S."/>
            <person name="Andeer P.F."/>
            <person name="Li Z."/>
            <person name="Crits-Christoph A."/>
            <person name="Burstein D."/>
            <person name="Anantharaman K."/>
            <person name="Lane K.R."/>
            <person name="Thomas B.C."/>
            <person name="Pan C."/>
            <person name="Northen T.R."/>
            <person name="Banfield J.F."/>
        </authorList>
    </citation>
    <scope>NUCLEOTIDE SEQUENCE [LARGE SCALE GENOMIC DNA]</scope>
    <source>
        <strain evidence="2">WS_11</strain>
    </source>
</reference>